<dbReference type="RefSeq" id="XP_025398411.1">
    <property type="nucleotide sequence ID" value="XM_025545408.1"/>
</dbReference>
<dbReference type="VEuPathDB" id="FungiDB:BO70DRAFT_380362"/>
<dbReference type="EMBL" id="MSFL01000016">
    <property type="protein sequence ID" value="PWY79191.1"/>
    <property type="molecule type" value="Genomic_DNA"/>
</dbReference>
<name>A0A317W0Q4_9EURO</name>
<evidence type="ECO:0000256" key="2">
    <source>
        <dbReference type="ARBA" id="ARBA00022857"/>
    </source>
</evidence>
<dbReference type="InterPro" id="IPR036291">
    <property type="entry name" value="NAD(P)-bd_dom_sf"/>
</dbReference>
<keyword evidence="2" id="KW-0521">NADP</keyword>
<evidence type="ECO:0000256" key="1">
    <source>
        <dbReference type="ARBA" id="ARBA00006328"/>
    </source>
</evidence>
<dbReference type="SUPFAM" id="SSF51735">
    <property type="entry name" value="NAD(P)-binding Rossmann-fold domains"/>
    <property type="match status" value="1"/>
</dbReference>
<dbReference type="GeneID" id="37067645"/>
<evidence type="ECO:0000259" key="3">
    <source>
        <dbReference type="Pfam" id="PF05368"/>
    </source>
</evidence>
<proteinExistence type="inferred from homology"/>
<evidence type="ECO:0000313" key="5">
    <source>
        <dbReference type="Proteomes" id="UP000247233"/>
    </source>
</evidence>
<dbReference type="Proteomes" id="UP000247233">
    <property type="component" value="Unassembled WGS sequence"/>
</dbReference>
<dbReference type="Gene3D" id="3.40.50.720">
    <property type="entry name" value="NAD(P)-binding Rossmann-like Domain"/>
    <property type="match status" value="1"/>
</dbReference>
<dbReference type="AlphaFoldDB" id="A0A317W0Q4"/>
<dbReference type="PANTHER" id="PTHR42748">
    <property type="entry name" value="NITROGEN METABOLITE REPRESSION PROTEIN NMRA FAMILY MEMBER"/>
    <property type="match status" value="1"/>
</dbReference>
<dbReference type="Pfam" id="PF05368">
    <property type="entry name" value="NmrA"/>
    <property type="match status" value="1"/>
</dbReference>
<comment type="caution">
    <text evidence="4">The sequence shown here is derived from an EMBL/GenBank/DDBJ whole genome shotgun (WGS) entry which is preliminary data.</text>
</comment>
<dbReference type="Gene3D" id="3.90.25.10">
    <property type="entry name" value="UDP-galactose 4-epimerase, domain 1"/>
    <property type="match status" value="1"/>
</dbReference>
<accession>A0A317W0Q4</accession>
<dbReference type="OrthoDB" id="3358371at2759"/>
<organism evidence="4 5">
    <name type="scientific">Aspergillus heteromorphus CBS 117.55</name>
    <dbReference type="NCBI Taxonomy" id="1448321"/>
    <lineage>
        <taxon>Eukaryota</taxon>
        <taxon>Fungi</taxon>
        <taxon>Dikarya</taxon>
        <taxon>Ascomycota</taxon>
        <taxon>Pezizomycotina</taxon>
        <taxon>Eurotiomycetes</taxon>
        <taxon>Eurotiomycetidae</taxon>
        <taxon>Eurotiales</taxon>
        <taxon>Aspergillaceae</taxon>
        <taxon>Aspergillus</taxon>
        <taxon>Aspergillus subgen. Circumdati</taxon>
    </lineage>
</organism>
<sequence length="311" mass="33886">MSKLLVVVGATGQQGGSIIDTVLSDPELSREYTIRGTTRDPNSPSAQTLAAKGIEVVPADFNDPFSLQHAFTGAHTVFATTTTIYDGHTYEHEIAHGRALADAAVAAHVPFYIFSTLPHIKTLSHGTLTHAGHFDAKADVQTYIQTLPLKSAFIAPGSFMSNFHHSMAPYPVDSDSKTYALSSFVPPDTQLPLINTAGDTGKWVAAMLADFDKYEGKVLCCASGLYSFTEIVETMSRVSGKTVVYRQLEEEVWRGFLPGTMVDYIADMMKAMRDFGYFGDGTGEKVDWAVGEARGRVTSLEEFLRERPLGL</sequence>
<evidence type="ECO:0000313" key="4">
    <source>
        <dbReference type="EMBL" id="PWY79191.1"/>
    </source>
</evidence>
<dbReference type="PANTHER" id="PTHR42748:SF11">
    <property type="entry name" value="NMRA-LIKE DOMAIN-CONTAINING PROTEIN"/>
    <property type="match status" value="1"/>
</dbReference>
<feature type="domain" description="NmrA-like" evidence="3">
    <location>
        <begin position="1"/>
        <end position="304"/>
    </location>
</feature>
<gene>
    <name evidence="4" type="ORF">BO70DRAFT_380362</name>
</gene>
<comment type="similarity">
    <text evidence="1">Belongs to the NmrA-type oxidoreductase family.</text>
</comment>
<dbReference type="STRING" id="1448321.A0A317W0Q4"/>
<protein>
    <submittedName>
        <fullName evidence="4">Hscarg dehydrogenase</fullName>
    </submittedName>
</protein>
<keyword evidence="5" id="KW-1185">Reference proteome</keyword>
<dbReference type="CDD" id="cd05251">
    <property type="entry name" value="NmrA_like_SDR_a"/>
    <property type="match status" value="1"/>
</dbReference>
<dbReference type="InterPro" id="IPR051164">
    <property type="entry name" value="NmrA-like_oxidored"/>
</dbReference>
<dbReference type="GO" id="GO:0005634">
    <property type="term" value="C:nucleus"/>
    <property type="evidence" value="ECO:0007669"/>
    <property type="project" value="TreeGrafter"/>
</dbReference>
<dbReference type="InterPro" id="IPR008030">
    <property type="entry name" value="NmrA-like"/>
</dbReference>
<reference evidence="4 5" key="1">
    <citation type="submission" date="2016-12" db="EMBL/GenBank/DDBJ databases">
        <title>The genomes of Aspergillus section Nigri reveals drivers in fungal speciation.</title>
        <authorList>
            <consortium name="DOE Joint Genome Institute"/>
            <person name="Vesth T.C."/>
            <person name="Nybo J."/>
            <person name="Theobald S."/>
            <person name="Brandl J."/>
            <person name="Frisvad J.C."/>
            <person name="Nielsen K.F."/>
            <person name="Lyhne E.K."/>
            <person name="Kogle M.E."/>
            <person name="Kuo A."/>
            <person name="Riley R."/>
            <person name="Clum A."/>
            <person name="Nolan M."/>
            <person name="Lipzen A."/>
            <person name="Salamov A."/>
            <person name="Henrissat B."/>
            <person name="Wiebenga A."/>
            <person name="De Vries R.P."/>
            <person name="Grigoriev I.V."/>
            <person name="Mortensen U.H."/>
            <person name="Andersen M.R."/>
            <person name="Baker S.E."/>
        </authorList>
    </citation>
    <scope>NUCLEOTIDE SEQUENCE [LARGE SCALE GENOMIC DNA]</scope>
    <source>
        <strain evidence="4 5">CBS 117.55</strain>
    </source>
</reference>